<evidence type="ECO:0000313" key="1">
    <source>
        <dbReference type="EMBL" id="MDN4072909.1"/>
    </source>
</evidence>
<evidence type="ECO:0000313" key="2">
    <source>
        <dbReference type="Proteomes" id="UP001168694"/>
    </source>
</evidence>
<name>A0ABT8E4U8_9BACL</name>
<comment type="caution">
    <text evidence="1">The sequence shown here is derived from an EMBL/GenBank/DDBJ whole genome shotgun (WGS) entry which is preliminary data.</text>
</comment>
<gene>
    <name evidence="1" type="ORF">QYF49_07695</name>
</gene>
<accession>A0ABT8E4U8</accession>
<protein>
    <recommendedName>
        <fullName evidence="3">DUF3862 domain-containing protein</fullName>
    </recommendedName>
</protein>
<dbReference type="PROSITE" id="PS51257">
    <property type="entry name" value="PROKAR_LIPOPROTEIN"/>
    <property type="match status" value="1"/>
</dbReference>
<organism evidence="1 2">
    <name type="scientific">Fictibacillus terranigra</name>
    <dbReference type="NCBI Taxonomy" id="3058424"/>
    <lineage>
        <taxon>Bacteria</taxon>
        <taxon>Bacillati</taxon>
        <taxon>Bacillota</taxon>
        <taxon>Bacilli</taxon>
        <taxon>Bacillales</taxon>
        <taxon>Fictibacillaceae</taxon>
        <taxon>Fictibacillus</taxon>
    </lineage>
</organism>
<keyword evidence="2" id="KW-1185">Reference proteome</keyword>
<evidence type="ECO:0008006" key="3">
    <source>
        <dbReference type="Google" id="ProtNLM"/>
    </source>
</evidence>
<proteinExistence type="predicted"/>
<dbReference type="RefSeq" id="WP_290398987.1">
    <property type="nucleotide sequence ID" value="NZ_JAUHLN010000001.1"/>
</dbReference>
<reference evidence="1" key="1">
    <citation type="submission" date="2023-06" db="EMBL/GenBank/DDBJ databases">
        <title>Draft Genome Sequences of Representative Paenibacillus Polymyxa, Bacillus cereus, Fictibacillus sp., and Brevibacillus agri Strains Isolated from Amazonian Dark Earth.</title>
        <authorList>
            <person name="Pellegrinetti T.A."/>
            <person name="Cunha I.C.M."/>
            <person name="Chaves M.G."/>
            <person name="Freitas A.S."/>
            <person name="Silva A.V.R."/>
            <person name="Tsai S.M."/>
            <person name="Mendes L.W."/>
        </authorList>
    </citation>
    <scope>NUCLEOTIDE SEQUENCE</scope>
    <source>
        <strain evidence="1">CENA-BCM004</strain>
    </source>
</reference>
<dbReference type="EMBL" id="JAUHLN010000001">
    <property type="protein sequence ID" value="MDN4072909.1"/>
    <property type="molecule type" value="Genomic_DNA"/>
</dbReference>
<sequence>MKNIAFIGWGLLLLAGCGSNEPDLDKEKTQNAIASRALEQKVIEEGGYTSKDIKLVKACEAIENGKSEFKGNYIVSWKTTDDKYNRTFLLKDYKVSNGDINFKEDPDRCIEY</sequence>
<dbReference type="Proteomes" id="UP001168694">
    <property type="component" value="Unassembled WGS sequence"/>
</dbReference>